<dbReference type="EMBL" id="LKHV01000004">
    <property type="protein sequence ID" value="KRG19117.1"/>
    <property type="molecule type" value="Genomic_DNA"/>
</dbReference>
<reference evidence="8" key="3">
    <citation type="submission" date="2021-06" db="EMBL/GenBank/DDBJ databases">
        <title>Genomic Description and Analysis of Intracellular Bacteria, Candidatus Berkiella cookevillensis and Candidatus Berkiella aquae.</title>
        <authorList>
            <person name="Kidane D.T."/>
            <person name="Mehari Y.T."/>
            <person name="Rice F.C."/>
            <person name="Arivett B.A."/>
            <person name="Farone A.L."/>
            <person name="Berk S.G."/>
            <person name="Farone M.B."/>
        </authorList>
    </citation>
    <scope>NUCLEOTIDE SEQUENCE</scope>
    <source>
        <strain evidence="8">CC99</strain>
    </source>
</reference>
<dbReference type="SUPFAM" id="SSF52964">
    <property type="entry name" value="TolB, N-terminal domain"/>
    <property type="match status" value="1"/>
</dbReference>
<keyword evidence="9" id="KW-1185">Reference proteome</keyword>
<evidence type="ECO:0000256" key="3">
    <source>
        <dbReference type="ARBA" id="ARBA00022729"/>
    </source>
</evidence>
<dbReference type="Gene3D" id="2.120.10.30">
    <property type="entry name" value="TolB, C-terminal domain"/>
    <property type="match status" value="1"/>
</dbReference>
<evidence type="ECO:0000256" key="5">
    <source>
        <dbReference type="HAMAP-Rule" id="MF_00671"/>
    </source>
</evidence>
<evidence type="ECO:0000313" key="8">
    <source>
        <dbReference type="EMBL" id="MCS5709466.1"/>
    </source>
</evidence>
<dbReference type="GO" id="GO:0017038">
    <property type="term" value="P:protein import"/>
    <property type="evidence" value="ECO:0007669"/>
    <property type="project" value="InterPro"/>
</dbReference>
<sequence length="450" mass="49181" precursor="true">MKLKHALSFLCALSLWPLLSAAELNIEITKGMAGAVPIAVLSESSNSNVSFEEIASIVRNDLRTSGRFQPLSPNDIPNAFRANPSVSAQWQDLGVENLITGAIQANGGDRYTVSFKLYDVFKTQSAGTQLSNGELVVRAGDSGVLTSKEYQNISAHSFRSLAHHISDVIYERLTGIRGAFSTKIAYIMVTPMGNKKQYRLEVSDMDGYQPRVMLESFEPIMSPSWSPDAKSIAFVSFERKRAEIYLLDVATGRRQLLTKFPGINGAPAWSPDASKLALVLSKDGSPKIYVLDIASKNLQQITTGYSIDTEPTWTPDGRSLYFTSNRGGKPQIYKAEVASKQVSRVTFVGGYNARPKLTADGKYLVMIHRSTPGVFHIASQNLVTGEVKVLTDSRLDESPSLSPNGAMVLYGTKEGDRRVLGLVTIDGRGHLRLPAREGSVQEPAWSPFLS</sequence>
<proteinExistence type="inferred from homology"/>
<dbReference type="RefSeq" id="WP_057624224.1">
    <property type="nucleotide sequence ID" value="NZ_LKHV02000001.1"/>
</dbReference>
<feature type="signal peptide" evidence="5">
    <location>
        <begin position="1"/>
        <end position="21"/>
    </location>
</feature>
<keyword evidence="3 5" id="KW-0732">Signal</keyword>
<feature type="chain" id="PRO_5043058952" description="Tol-Pal system protein TolB" evidence="5">
    <location>
        <begin position="22"/>
        <end position="450"/>
    </location>
</feature>
<keyword evidence="4 5" id="KW-0574">Periplasm</keyword>
<evidence type="ECO:0000256" key="2">
    <source>
        <dbReference type="ARBA" id="ARBA00009820"/>
    </source>
</evidence>
<dbReference type="PANTHER" id="PTHR36842">
    <property type="entry name" value="PROTEIN TOLB HOMOLOG"/>
    <property type="match status" value="1"/>
</dbReference>
<dbReference type="Gene3D" id="3.40.50.10070">
    <property type="entry name" value="TolB, N-terminal domain"/>
    <property type="match status" value="1"/>
</dbReference>
<dbReference type="InterPro" id="IPR007195">
    <property type="entry name" value="TolB_N"/>
</dbReference>
<gene>
    <name evidence="5 8" type="primary">tolB</name>
    <name evidence="7" type="ORF">CC99x_01116</name>
    <name evidence="8" type="ORF">CC99x_011225</name>
</gene>
<dbReference type="Pfam" id="PF07676">
    <property type="entry name" value="PD40"/>
    <property type="match status" value="3"/>
</dbReference>
<reference evidence="7" key="1">
    <citation type="submission" date="2015-09" db="EMBL/GenBank/DDBJ databases">
        <title>Draft Genome Sequences of Two Novel Amoeba-resistant Intranuclear Bacteria, Candidatus Berkiella cookevillensis and Candidatus Berkiella aquae.</title>
        <authorList>
            <person name="Mehari Y.T."/>
            <person name="Arivett B.A."/>
            <person name="Farone A.L."/>
            <person name="Gunderson J.H."/>
            <person name="Farone M.B."/>
        </authorList>
    </citation>
    <scope>NUCLEOTIDE SEQUENCE [LARGE SCALE GENOMIC DNA]</scope>
    <source>
        <strain evidence="7">CC99</strain>
    </source>
</reference>
<dbReference type="OrthoDB" id="9802240at2"/>
<dbReference type="InterPro" id="IPR011042">
    <property type="entry name" value="6-blade_b-propeller_TolB-like"/>
</dbReference>
<dbReference type="STRING" id="437022.CC99x_01116"/>
<comment type="subcellular location">
    <subcellularLocation>
        <location evidence="1 5">Periplasm</location>
    </subcellularLocation>
</comment>
<comment type="function">
    <text evidence="5">Part of the Tol-Pal system, which plays a role in outer membrane invagination during cell division and is important for maintaining outer membrane integrity.</text>
</comment>
<evidence type="ECO:0000256" key="1">
    <source>
        <dbReference type="ARBA" id="ARBA00004418"/>
    </source>
</evidence>
<dbReference type="HAMAP" id="MF_00671">
    <property type="entry name" value="TolB"/>
    <property type="match status" value="1"/>
</dbReference>
<keyword evidence="5" id="KW-0132">Cell division</keyword>
<dbReference type="AlphaFoldDB" id="A0A0Q9YF21"/>
<dbReference type="SUPFAM" id="SSF69304">
    <property type="entry name" value="Tricorn protease N-terminal domain"/>
    <property type="match status" value="1"/>
</dbReference>
<evidence type="ECO:0000256" key="4">
    <source>
        <dbReference type="ARBA" id="ARBA00022764"/>
    </source>
</evidence>
<dbReference type="InterPro" id="IPR014167">
    <property type="entry name" value="Tol-Pal_TolB"/>
</dbReference>
<dbReference type="NCBIfam" id="TIGR02800">
    <property type="entry name" value="propeller_TolB"/>
    <property type="match status" value="1"/>
</dbReference>
<protein>
    <recommendedName>
        <fullName evidence="5">Tol-Pal system protein TolB</fullName>
    </recommendedName>
</protein>
<evidence type="ECO:0000313" key="9">
    <source>
        <dbReference type="Proteomes" id="UP000051494"/>
    </source>
</evidence>
<dbReference type="Proteomes" id="UP000051494">
    <property type="component" value="Unassembled WGS sequence"/>
</dbReference>
<feature type="domain" description="TolB N-terminal" evidence="6">
    <location>
        <begin position="24"/>
        <end position="125"/>
    </location>
</feature>
<accession>A0A0Q9YF21</accession>
<comment type="similarity">
    <text evidence="2 5">Belongs to the TolB family.</text>
</comment>
<evidence type="ECO:0000259" key="6">
    <source>
        <dbReference type="Pfam" id="PF04052"/>
    </source>
</evidence>
<name>A0A0Q9YF21_9GAMM</name>
<dbReference type="PATRIC" id="fig|1590042.3.peg.1129"/>
<dbReference type="InterPro" id="IPR011659">
    <property type="entry name" value="WD40"/>
</dbReference>
<comment type="caution">
    <text evidence="7">The sequence shown here is derived from an EMBL/GenBank/DDBJ whole genome shotgun (WGS) entry which is preliminary data.</text>
</comment>
<comment type="subunit">
    <text evidence="5">The Tol-Pal system is composed of five core proteins: the inner membrane proteins TolA, TolQ and TolR, the periplasmic protein TolB and the outer membrane protein Pal. They form a network linking the inner and outer membranes and the peptidoglycan layer.</text>
</comment>
<evidence type="ECO:0000313" key="7">
    <source>
        <dbReference type="EMBL" id="KRG19117.1"/>
    </source>
</evidence>
<dbReference type="GO" id="GO:0042597">
    <property type="term" value="C:periplasmic space"/>
    <property type="evidence" value="ECO:0007669"/>
    <property type="project" value="UniProtKB-SubCell"/>
</dbReference>
<keyword evidence="5" id="KW-0131">Cell cycle</keyword>
<dbReference type="EMBL" id="LKHV02000001">
    <property type="protein sequence ID" value="MCS5709466.1"/>
    <property type="molecule type" value="Genomic_DNA"/>
</dbReference>
<organism evidence="7">
    <name type="scientific">Candidatus Berkiella cookevillensis</name>
    <dbReference type="NCBI Taxonomy" id="437022"/>
    <lineage>
        <taxon>Bacteria</taxon>
        <taxon>Pseudomonadati</taxon>
        <taxon>Pseudomonadota</taxon>
        <taxon>Gammaproteobacteria</taxon>
        <taxon>Candidatus Berkiellales</taxon>
        <taxon>Candidatus Berkiellaceae</taxon>
        <taxon>Candidatus Berkiella</taxon>
    </lineage>
</organism>
<dbReference type="GO" id="GO:0051301">
    <property type="term" value="P:cell division"/>
    <property type="evidence" value="ECO:0007669"/>
    <property type="project" value="UniProtKB-UniRule"/>
</dbReference>
<dbReference type="PANTHER" id="PTHR36842:SF1">
    <property type="entry name" value="PROTEIN TOLB"/>
    <property type="match status" value="1"/>
</dbReference>
<dbReference type="Pfam" id="PF04052">
    <property type="entry name" value="TolB_N"/>
    <property type="match status" value="1"/>
</dbReference>
<reference evidence="8" key="2">
    <citation type="journal article" date="2016" name="Genome Announc.">
        <title>Draft Genome Sequences of Two Novel Amoeba-Resistant Intranuclear Bacteria, 'Candidatus Berkiella cookevillensis' and 'Candidatus Berkiella aquae'.</title>
        <authorList>
            <person name="Mehari Y.T."/>
            <person name="Arivett B.A."/>
            <person name="Farone A.L."/>
            <person name="Gunderson J.H."/>
            <person name="Farone M.B."/>
        </authorList>
    </citation>
    <scope>NUCLEOTIDE SEQUENCE</scope>
    <source>
        <strain evidence="8">CC99</strain>
    </source>
</reference>